<evidence type="ECO:0000313" key="3">
    <source>
        <dbReference type="Proteomes" id="UP000533637"/>
    </source>
</evidence>
<dbReference type="EMBL" id="JACHOC010000011">
    <property type="protein sequence ID" value="MBB4624690.1"/>
    <property type="molecule type" value="Genomic_DNA"/>
</dbReference>
<accession>A0ABR6KT64</accession>
<keyword evidence="3" id="KW-1185">Reference proteome</keyword>
<dbReference type="InterPro" id="IPR035093">
    <property type="entry name" value="RelE/ParE_toxin_dom_sf"/>
</dbReference>
<dbReference type="InterPro" id="IPR007712">
    <property type="entry name" value="RelE/ParE_toxin"/>
</dbReference>
<evidence type="ECO:0000313" key="2">
    <source>
        <dbReference type="EMBL" id="MBB4624690.1"/>
    </source>
</evidence>
<proteinExistence type="predicted"/>
<protein>
    <submittedName>
        <fullName evidence="2">Plasmid stabilization system protein ParE</fullName>
    </submittedName>
</protein>
<dbReference type="Proteomes" id="UP000533637">
    <property type="component" value="Unassembled WGS sequence"/>
</dbReference>
<dbReference type="RefSeq" id="WP_122352298.1">
    <property type="nucleotide sequence ID" value="NZ_BMPB01000015.1"/>
</dbReference>
<name>A0ABR6KT64_9BACT</name>
<dbReference type="Pfam" id="PF05016">
    <property type="entry name" value="ParE_toxin"/>
    <property type="match status" value="1"/>
</dbReference>
<keyword evidence="1" id="KW-1277">Toxin-antitoxin system</keyword>
<sequence>MPTRLKWLPQAITLLENIYDYYSKKSECSAVRLYNRIIDSADLLKTFPHAGPLEPSLKDFPQNFHSFVVEKHYKLIYTISPDLIEIHAIWDCRQDDWKLKEMFR</sequence>
<reference evidence="2 3" key="1">
    <citation type="submission" date="2020-08" db="EMBL/GenBank/DDBJ databases">
        <title>Genomic Encyclopedia of Type Strains, Phase IV (KMG-IV): sequencing the most valuable type-strain genomes for metagenomic binning, comparative biology and taxonomic classification.</title>
        <authorList>
            <person name="Goeker M."/>
        </authorList>
    </citation>
    <scope>NUCLEOTIDE SEQUENCE [LARGE SCALE GENOMIC DNA]</scope>
    <source>
        <strain evidence="2 3">DSM 102983</strain>
    </source>
</reference>
<gene>
    <name evidence="2" type="ORF">GGQ57_004634</name>
</gene>
<dbReference type="Gene3D" id="3.30.2310.20">
    <property type="entry name" value="RelE-like"/>
    <property type="match status" value="1"/>
</dbReference>
<organism evidence="2 3">
    <name type="scientific">Parabacteroides faecis</name>
    <dbReference type="NCBI Taxonomy" id="1217282"/>
    <lineage>
        <taxon>Bacteria</taxon>
        <taxon>Pseudomonadati</taxon>
        <taxon>Bacteroidota</taxon>
        <taxon>Bacteroidia</taxon>
        <taxon>Bacteroidales</taxon>
        <taxon>Tannerellaceae</taxon>
        <taxon>Parabacteroides</taxon>
    </lineage>
</organism>
<evidence type="ECO:0000256" key="1">
    <source>
        <dbReference type="ARBA" id="ARBA00022649"/>
    </source>
</evidence>
<comment type="caution">
    <text evidence="2">The sequence shown here is derived from an EMBL/GenBank/DDBJ whole genome shotgun (WGS) entry which is preliminary data.</text>
</comment>